<keyword evidence="2" id="KW-1185">Reference proteome</keyword>
<sequence>MGVERNNFMVVVMILWKTMKDVEWNNFTVGLFFDRHHIFLSSLYCSASHDAALLPAVLPF</sequence>
<comment type="caution">
    <text evidence="1">The sequence shown here is derived from an EMBL/GenBank/DDBJ whole genome shotgun (WGS) entry which is preliminary data.</text>
</comment>
<reference evidence="1" key="1">
    <citation type="journal article" date="2023" name="Nat. Commun.">
        <title>Diploid and tetraploid genomes of Acorus and the evolution of monocots.</title>
        <authorList>
            <person name="Ma L."/>
            <person name="Liu K.W."/>
            <person name="Li Z."/>
            <person name="Hsiao Y.Y."/>
            <person name="Qi Y."/>
            <person name="Fu T."/>
            <person name="Tang G.D."/>
            <person name="Zhang D."/>
            <person name="Sun W.H."/>
            <person name="Liu D.K."/>
            <person name="Li Y."/>
            <person name="Chen G.Z."/>
            <person name="Liu X.D."/>
            <person name="Liao X.Y."/>
            <person name="Jiang Y.T."/>
            <person name="Yu X."/>
            <person name="Hao Y."/>
            <person name="Huang J."/>
            <person name="Zhao X.W."/>
            <person name="Ke S."/>
            <person name="Chen Y.Y."/>
            <person name="Wu W.L."/>
            <person name="Hsu J.L."/>
            <person name="Lin Y.F."/>
            <person name="Huang M.D."/>
            <person name="Li C.Y."/>
            <person name="Huang L."/>
            <person name="Wang Z.W."/>
            <person name="Zhao X."/>
            <person name="Zhong W.Y."/>
            <person name="Peng D.H."/>
            <person name="Ahmad S."/>
            <person name="Lan S."/>
            <person name="Zhang J.S."/>
            <person name="Tsai W.C."/>
            <person name="Van de Peer Y."/>
            <person name="Liu Z.J."/>
        </authorList>
    </citation>
    <scope>NUCLEOTIDE SEQUENCE</scope>
    <source>
        <strain evidence="1">CP</strain>
    </source>
</reference>
<gene>
    <name evidence="1" type="ORF">QJS10_CPB18g01177</name>
</gene>
<organism evidence="1 2">
    <name type="scientific">Acorus calamus</name>
    <name type="common">Sweet flag</name>
    <dbReference type="NCBI Taxonomy" id="4465"/>
    <lineage>
        <taxon>Eukaryota</taxon>
        <taxon>Viridiplantae</taxon>
        <taxon>Streptophyta</taxon>
        <taxon>Embryophyta</taxon>
        <taxon>Tracheophyta</taxon>
        <taxon>Spermatophyta</taxon>
        <taxon>Magnoliopsida</taxon>
        <taxon>Liliopsida</taxon>
        <taxon>Acoraceae</taxon>
        <taxon>Acorus</taxon>
    </lineage>
</organism>
<evidence type="ECO:0000313" key="1">
    <source>
        <dbReference type="EMBL" id="KAK1290340.1"/>
    </source>
</evidence>
<accession>A0AAV9CNB2</accession>
<evidence type="ECO:0000313" key="2">
    <source>
        <dbReference type="Proteomes" id="UP001180020"/>
    </source>
</evidence>
<dbReference type="Proteomes" id="UP001180020">
    <property type="component" value="Unassembled WGS sequence"/>
</dbReference>
<dbReference type="EMBL" id="JAUJYO010000018">
    <property type="protein sequence ID" value="KAK1290340.1"/>
    <property type="molecule type" value="Genomic_DNA"/>
</dbReference>
<protein>
    <submittedName>
        <fullName evidence="1">Uncharacterized protein</fullName>
    </submittedName>
</protein>
<dbReference type="AlphaFoldDB" id="A0AAV9CNB2"/>
<name>A0AAV9CNB2_ACOCL</name>
<reference evidence="1" key="2">
    <citation type="submission" date="2023-06" db="EMBL/GenBank/DDBJ databases">
        <authorList>
            <person name="Ma L."/>
            <person name="Liu K.-W."/>
            <person name="Li Z."/>
            <person name="Hsiao Y.-Y."/>
            <person name="Qi Y."/>
            <person name="Fu T."/>
            <person name="Tang G."/>
            <person name="Zhang D."/>
            <person name="Sun W.-H."/>
            <person name="Liu D.-K."/>
            <person name="Li Y."/>
            <person name="Chen G.-Z."/>
            <person name="Liu X.-D."/>
            <person name="Liao X.-Y."/>
            <person name="Jiang Y.-T."/>
            <person name="Yu X."/>
            <person name="Hao Y."/>
            <person name="Huang J."/>
            <person name="Zhao X.-W."/>
            <person name="Ke S."/>
            <person name="Chen Y.-Y."/>
            <person name="Wu W.-L."/>
            <person name="Hsu J.-L."/>
            <person name="Lin Y.-F."/>
            <person name="Huang M.-D."/>
            <person name="Li C.-Y."/>
            <person name="Huang L."/>
            <person name="Wang Z.-W."/>
            <person name="Zhao X."/>
            <person name="Zhong W.-Y."/>
            <person name="Peng D.-H."/>
            <person name="Ahmad S."/>
            <person name="Lan S."/>
            <person name="Zhang J.-S."/>
            <person name="Tsai W.-C."/>
            <person name="Van De Peer Y."/>
            <person name="Liu Z.-J."/>
        </authorList>
    </citation>
    <scope>NUCLEOTIDE SEQUENCE</scope>
    <source>
        <strain evidence="1">CP</strain>
        <tissue evidence="1">Leaves</tissue>
    </source>
</reference>
<proteinExistence type="predicted"/>